<evidence type="ECO:0000256" key="4">
    <source>
        <dbReference type="ARBA" id="ARBA00022679"/>
    </source>
</evidence>
<gene>
    <name evidence="12" type="ORF">HJG63_003831</name>
</gene>
<dbReference type="OrthoDB" id="264532at2759"/>
<evidence type="ECO:0000313" key="12">
    <source>
        <dbReference type="EMBL" id="KAF6435291.1"/>
    </source>
</evidence>
<evidence type="ECO:0000256" key="1">
    <source>
        <dbReference type="ARBA" id="ARBA00004477"/>
    </source>
</evidence>
<evidence type="ECO:0000256" key="3">
    <source>
        <dbReference type="ARBA" id="ARBA00022516"/>
    </source>
</evidence>
<comment type="similarity">
    <text evidence="2 11">Belongs to the diacylglycerol acyltransferase family.</text>
</comment>
<dbReference type="GO" id="GO:0006629">
    <property type="term" value="P:lipid metabolic process"/>
    <property type="evidence" value="ECO:0007669"/>
    <property type="project" value="UniProtKB-KW"/>
</dbReference>
<dbReference type="GO" id="GO:0008374">
    <property type="term" value="F:O-acyltransferase activity"/>
    <property type="evidence" value="ECO:0007669"/>
    <property type="project" value="InterPro"/>
</dbReference>
<evidence type="ECO:0000256" key="9">
    <source>
        <dbReference type="ARBA" id="ARBA00023136"/>
    </source>
</evidence>
<evidence type="ECO:0000256" key="11">
    <source>
        <dbReference type="RuleBase" id="RU367023"/>
    </source>
</evidence>
<keyword evidence="3" id="KW-0444">Lipid biosynthesis</keyword>
<comment type="caution">
    <text evidence="12">The sequence shown here is derived from an EMBL/GenBank/DDBJ whole genome shotgun (WGS) entry which is preliminary data.</text>
</comment>
<keyword evidence="13" id="KW-1185">Reference proteome</keyword>
<keyword evidence="6 11" id="KW-0256">Endoplasmic reticulum</keyword>
<feature type="transmembrane region" description="Helical" evidence="11">
    <location>
        <begin position="20"/>
        <end position="41"/>
    </location>
</feature>
<dbReference type="Proteomes" id="UP000593571">
    <property type="component" value="Unassembled WGS sequence"/>
</dbReference>
<keyword evidence="7 11" id="KW-1133">Transmembrane helix</keyword>
<comment type="caution">
    <text evidence="11">Lacks conserved residue(s) required for the propagation of feature annotation.</text>
</comment>
<evidence type="ECO:0000256" key="7">
    <source>
        <dbReference type="ARBA" id="ARBA00022989"/>
    </source>
</evidence>
<evidence type="ECO:0000256" key="10">
    <source>
        <dbReference type="ARBA" id="ARBA00023315"/>
    </source>
</evidence>
<name>A0A7J8EIY0_ROUAE</name>
<reference evidence="12 13" key="1">
    <citation type="journal article" date="2020" name="Nature">
        <title>Six reference-quality genomes reveal evolution of bat adaptations.</title>
        <authorList>
            <person name="Jebb D."/>
            <person name="Huang Z."/>
            <person name="Pippel M."/>
            <person name="Hughes G.M."/>
            <person name="Lavrichenko K."/>
            <person name="Devanna P."/>
            <person name="Winkler S."/>
            <person name="Jermiin L.S."/>
            <person name="Skirmuntt E.C."/>
            <person name="Katzourakis A."/>
            <person name="Burkitt-Gray L."/>
            <person name="Ray D.A."/>
            <person name="Sullivan K.A.M."/>
            <person name="Roscito J.G."/>
            <person name="Kirilenko B.M."/>
            <person name="Davalos L.M."/>
            <person name="Corthals A.P."/>
            <person name="Power M.L."/>
            <person name="Jones G."/>
            <person name="Ransome R.D."/>
            <person name="Dechmann D.K.N."/>
            <person name="Locatelli A.G."/>
            <person name="Puechmaille S.J."/>
            <person name="Fedrigo O."/>
            <person name="Jarvis E.D."/>
            <person name="Hiller M."/>
            <person name="Vernes S.C."/>
            <person name="Myers E.W."/>
            <person name="Teeling E.C."/>
        </authorList>
    </citation>
    <scope>NUCLEOTIDE SEQUENCE [LARGE SCALE GENOMIC DNA]</scope>
    <source>
        <strain evidence="12">MRouAeg1</strain>
        <tissue evidence="12">Muscle</tissue>
    </source>
</reference>
<keyword evidence="8" id="KW-0443">Lipid metabolism</keyword>
<accession>A0A7J8EIY0</accession>
<dbReference type="CDD" id="cd07987">
    <property type="entry name" value="LPLAT_MGAT-like"/>
    <property type="match status" value="1"/>
</dbReference>
<organism evidence="12 13">
    <name type="scientific">Rousettus aegyptiacus</name>
    <name type="common">Egyptian fruit bat</name>
    <name type="synonym">Pteropus aegyptiacus</name>
    <dbReference type="NCBI Taxonomy" id="9407"/>
    <lineage>
        <taxon>Eukaryota</taxon>
        <taxon>Metazoa</taxon>
        <taxon>Chordata</taxon>
        <taxon>Craniata</taxon>
        <taxon>Vertebrata</taxon>
        <taxon>Euteleostomi</taxon>
        <taxon>Mammalia</taxon>
        <taxon>Eutheria</taxon>
        <taxon>Laurasiatheria</taxon>
        <taxon>Chiroptera</taxon>
        <taxon>Yinpterochiroptera</taxon>
        <taxon>Pteropodoidea</taxon>
        <taxon>Pteropodidae</taxon>
        <taxon>Rousettinae</taxon>
        <taxon>Rousettus</taxon>
    </lineage>
</organism>
<dbReference type="EMBL" id="JACASE010000009">
    <property type="protein sequence ID" value="KAF6435291.1"/>
    <property type="molecule type" value="Genomic_DNA"/>
</dbReference>
<sequence>MVMAFVSRLDVQEILQTLSVMLWIPVYVFLGAIPVFVLPYFLVFTKFWALSVITFAWLVYDWDSHSQGGRRSDCIRKWTIWKYIKDYFPIKLVKTHDLSPKHNYIIASHPHGILSYGVFINCATEATGFAQIFPGITPFVGTLEGILWIPIVREHLMSMGVCPVSKMALEYLLTAKGSGNAVTIVVGGAAEALLCRPGASTLHLKRRKGFVKMALKTGAYLIPSYSFGENEVYNQETFPEGTWLRFFQKTFQSTIKKILNLNFCTFHGRGLTRGSWGFLPFNRPITTVVGEPLPIPKINRPNKETVDKYHTLYINALRKLFDQYKVQYGLPETQELTII</sequence>
<keyword evidence="5 11" id="KW-0812">Transmembrane</keyword>
<dbReference type="PANTHER" id="PTHR12317:SF19">
    <property type="entry name" value="DIACYLGLYCEROL O-ACYLTRANSFERASE 2-LIKE PROTEIN 6"/>
    <property type="match status" value="1"/>
</dbReference>
<protein>
    <recommendedName>
        <fullName evidence="11">Acyltransferase</fullName>
        <ecNumber evidence="11">2.3.1.-</ecNumber>
    </recommendedName>
</protein>
<dbReference type="EC" id="2.3.1.-" evidence="11"/>
<evidence type="ECO:0000313" key="13">
    <source>
        <dbReference type="Proteomes" id="UP000593571"/>
    </source>
</evidence>
<dbReference type="GO" id="GO:0005789">
    <property type="term" value="C:endoplasmic reticulum membrane"/>
    <property type="evidence" value="ECO:0007669"/>
    <property type="project" value="UniProtKB-SubCell"/>
</dbReference>
<dbReference type="PANTHER" id="PTHR12317">
    <property type="entry name" value="DIACYLGLYCEROL O-ACYLTRANSFERASE"/>
    <property type="match status" value="1"/>
</dbReference>
<evidence type="ECO:0000256" key="6">
    <source>
        <dbReference type="ARBA" id="ARBA00022824"/>
    </source>
</evidence>
<evidence type="ECO:0000256" key="2">
    <source>
        <dbReference type="ARBA" id="ARBA00005420"/>
    </source>
</evidence>
<keyword evidence="9 11" id="KW-0472">Membrane</keyword>
<evidence type="ECO:0000256" key="5">
    <source>
        <dbReference type="ARBA" id="ARBA00022692"/>
    </source>
</evidence>
<keyword evidence="10 12" id="KW-0012">Acyltransferase</keyword>
<evidence type="ECO:0000256" key="8">
    <source>
        <dbReference type="ARBA" id="ARBA00023098"/>
    </source>
</evidence>
<dbReference type="Pfam" id="PF03982">
    <property type="entry name" value="DAGAT"/>
    <property type="match status" value="1"/>
</dbReference>
<comment type="subcellular location">
    <subcellularLocation>
        <location evidence="1 11">Endoplasmic reticulum membrane</location>
        <topology evidence="1 11">Multi-pass membrane protein</topology>
    </subcellularLocation>
</comment>
<proteinExistence type="inferred from homology"/>
<dbReference type="AlphaFoldDB" id="A0A7J8EIY0"/>
<dbReference type="InterPro" id="IPR007130">
    <property type="entry name" value="DAGAT"/>
</dbReference>
<keyword evidence="4 11" id="KW-0808">Transferase</keyword>